<gene>
    <name evidence="2" type="ORF">DC082_01340</name>
</gene>
<dbReference type="GO" id="GO:0008168">
    <property type="term" value="F:methyltransferase activity"/>
    <property type="evidence" value="ECO:0007669"/>
    <property type="project" value="UniProtKB-KW"/>
</dbReference>
<proteinExistence type="predicted"/>
<sequence length="205" mass="23782">MKSHWNERFSQEAYLYGKAPNQFIREINQKIHLKGDILAIAEGEGRNALYIAKEAVAAEEPIKIEVWDYSDVALEKINQRKEDLPIETREVDLTEVIWPENRYDAAICVYGHFAKEMQEKVFQGLRQSVKSGGWIVGEVYSEEQIPYQSGGPRNQDYLYSPSLFTRLFSEDFIRHLYVGEVMREEGALHRGICHVIQFAIQLRKA</sequence>
<reference evidence="2 3" key="1">
    <citation type="journal article" date="2018" name="Genome Announc.">
        <title>Ignatzschineria cameli sp. nov., isolated from necrotic foot tissue of dromedaries (Camelus dromedarius) and associated maggots (Wohlfahrtia species) in Dubai.</title>
        <authorList>
            <person name="Tsang C.C."/>
            <person name="Tang J.Y."/>
            <person name="Fong J.Y."/>
            <person name="Kinne J."/>
            <person name="Lee H.H."/>
            <person name="Joseph M."/>
            <person name="Jose S."/>
            <person name="Schuster R.K."/>
            <person name="Tang Y."/>
            <person name="Sivakumar S."/>
            <person name="Chen J.H."/>
            <person name="Teng J.L."/>
            <person name="Lau S.K."/>
            <person name="Wernery U."/>
            <person name="Woo P.C."/>
        </authorList>
    </citation>
    <scope>NUCLEOTIDE SEQUENCE [LARGE SCALE GENOMIC DNA]</scope>
    <source>
        <strain evidence="2 3">KCTC 22643</strain>
    </source>
</reference>
<keyword evidence="2" id="KW-0489">Methyltransferase</keyword>
<dbReference type="RefSeq" id="WP_109235421.1">
    <property type="nucleotide sequence ID" value="NZ_BMXZ01000001.1"/>
</dbReference>
<organism evidence="2 3">
    <name type="scientific">Ignatzschineria indica</name>
    <dbReference type="NCBI Taxonomy" id="472583"/>
    <lineage>
        <taxon>Bacteria</taxon>
        <taxon>Pseudomonadati</taxon>
        <taxon>Pseudomonadota</taxon>
        <taxon>Gammaproteobacteria</taxon>
        <taxon>Cardiobacteriales</taxon>
        <taxon>Ignatzschineriaceae</taxon>
        <taxon>Ignatzschineria</taxon>
    </lineage>
</organism>
<evidence type="ECO:0000313" key="2">
    <source>
        <dbReference type="EMBL" id="PWD84218.1"/>
    </source>
</evidence>
<keyword evidence="3" id="KW-1185">Reference proteome</keyword>
<protein>
    <submittedName>
        <fullName evidence="2">SAM-dependent methyltransferase</fullName>
    </submittedName>
</protein>
<dbReference type="AlphaFoldDB" id="A0A2U2AM29"/>
<dbReference type="Proteomes" id="UP000244948">
    <property type="component" value="Unassembled WGS sequence"/>
</dbReference>
<dbReference type="GO" id="GO:0032259">
    <property type="term" value="P:methylation"/>
    <property type="evidence" value="ECO:0007669"/>
    <property type="project" value="UniProtKB-KW"/>
</dbReference>
<comment type="caution">
    <text evidence="2">The sequence shown here is derived from an EMBL/GenBank/DDBJ whole genome shotgun (WGS) entry which is preliminary data.</text>
</comment>
<feature type="domain" description="Methyltransferase" evidence="1">
    <location>
        <begin position="37"/>
        <end position="133"/>
    </location>
</feature>
<dbReference type="Pfam" id="PF13649">
    <property type="entry name" value="Methyltransf_25"/>
    <property type="match status" value="1"/>
</dbReference>
<evidence type="ECO:0000259" key="1">
    <source>
        <dbReference type="Pfam" id="PF13649"/>
    </source>
</evidence>
<accession>A0A2U2AM29</accession>
<dbReference type="InterPro" id="IPR029063">
    <property type="entry name" value="SAM-dependent_MTases_sf"/>
</dbReference>
<dbReference type="EMBL" id="QEWR01000002">
    <property type="protein sequence ID" value="PWD84218.1"/>
    <property type="molecule type" value="Genomic_DNA"/>
</dbReference>
<dbReference type="InterPro" id="IPR041698">
    <property type="entry name" value="Methyltransf_25"/>
</dbReference>
<dbReference type="SUPFAM" id="SSF53335">
    <property type="entry name" value="S-adenosyl-L-methionine-dependent methyltransferases"/>
    <property type="match status" value="1"/>
</dbReference>
<keyword evidence="2" id="KW-0808">Transferase</keyword>
<dbReference type="CDD" id="cd02440">
    <property type="entry name" value="AdoMet_MTases"/>
    <property type="match status" value="1"/>
</dbReference>
<name>A0A2U2AM29_9GAMM</name>
<dbReference type="Gene3D" id="3.40.50.150">
    <property type="entry name" value="Vaccinia Virus protein VP39"/>
    <property type="match status" value="1"/>
</dbReference>
<evidence type="ECO:0000313" key="3">
    <source>
        <dbReference type="Proteomes" id="UP000244948"/>
    </source>
</evidence>